<dbReference type="Gene3D" id="3.90.1590.10">
    <property type="entry name" value="glutathione-dependent formaldehyde- activating enzyme (gfa)"/>
    <property type="match status" value="1"/>
</dbReference>
<keyword evidence="3" id="KW-0862">Zinc</keyword>
<evidence type="ECO:0000313" key="6">
    <source>
        <dbReference type="Proteomes" id="UP000252405"/>
    </source>
</evidence>
<dbReference type="InterPro" id="IPR011057">
    <property type="entry name" value="Mss4-like_sf"/>
</dbReference>
<gene>
    <name evidence="5" type="ORF">DU505_15005</name>
</gene>
<dbReference type="OrthoDB" id="9786619at2"/>
<comment type="caution">
    <text evidence="5">The sequence shown here is derived from an EMBL/GenBank/DDBJ whole genome shotgun (WGS) entry which is preliminary data.</text>
</comment>
<dbReference type="Proteomes" id="UP000252405">
    <property type="component" value="Unassembled WGS sequence"/>
</dbReference>
<dbReference type="GO" id="GO:0046872">
    <property type="term" value="F:metal ion binding"/>
    <property type="evidence" value="ECO:0007669"/>
    <property type="project" value="UniProtKB-KW"/>
</dbReference>
<comment type="similarity">
    <text evidence="1">Belongs to the Gfa family.</text>
</comment>
<dbReference type="SUPFAM" id="SSF51316">
    <property type="entry name" value="Mss4-like"/>
    <property type="match status" value="1"/>
</dbReference>
<dbReference type="AlphaFoldDB" id="A0A368TTN5"/>
<feature type="domain" description="CENP-V/GFA" evidence="4">
    <location>
        <begin position="17"/>
        <end position="91"/>
    </location>
</feature>
<reference evidence="5 6" key="1">
    <citation type="submission" date="2018-07" db="EMBL/GenBank/DDBJ databases">
        <title>Halomonas montanilacus sp. nov., isolated from Lake Pengyan on Tibetan Plateau.</title>
        <authorList>
            <person name="Lu H."/>
            <person name="Xing P."/>
            <person name="Wu Q."/>
        </authorList>
    </citation>
    <scope>NUCLEOTIDE SEQUENCE [LARGE SCALE GENOMIC DNA]</scope>
    <source>
        <strain evidence="5 6">PYC7W</strain>
    </source>
</reference>
<evidence type="ECO:0000259" key="4">
    <source>
        <dbReference type="Pfam" id="PF04828"/>
    </source>
</evidence>
<sequence>MSRYNEGVIITGPTASSRGNAVYNFSDFCITLGAEYLKEYRATPNKARVCCSACGSPLNSARDDAPEVKRLRLGTLDTPISPSNRYHAWVSSKAEWFEPADEMPKFSEFPR</sequence>
<evidence type="ECO:0000256" key="3">
    <source>
        <dbReference type="ARBA" id="ARBA00022833"/>
    </source>
</evidence>
<accession>A0A368TTN5</accession>
<keyword evidence="6" id="KW-1185">Reference proteome</keyword>
<organism evidence="5 6">
    <name type="scientific">Billgrantia montanilacus</name>
    <dbReference type="NCBI Taxonomy" id="2282305"/>
    <lineage>
        <taxon>Bacteria</taxon>
        <taxon>Pseudomonadati</taxon>
        <taxon>Pseudomonadota</taxon>
        <taxon>Gammaproteobacteria</taxon>
        <taxon>Oceanospirillales</taxon>
        <taxon>Halomonadaceae</taxon>
        <taxon>Billgrantia</taxon>
    </lineage>
</organism>
<dbReference type="EMBL" id="QPII01000012">
    <property type="protein sequence ID" value="RCV87961.1"/>
    <property type="molecule type" value="Genomic_DNA"/>
</dbReference>
<dbReference type="GO" id="GO:0016846">
    <property type="term" value="F:carbon-sulfur lyase activity"/>
    <property type="evidence" value="ECO:0007669"/>
    <property type="project" value="InterPro"/>
</dbReference>
<evidence type="ECO:0000256" key="1">
    <source>
        <dbReference type="ARBA" id="ARBA00005495"/>
    </source>
</evidence>
<evidence type="ECO:0000256" key="2">
    <source>
        <dbReference type="ARBA" id="ARBA00022723"/>
    </source>
</evidence>
<evidence type="ECO:0000313" key="5">
    <source>
        <dbReference type="EMBL" id="RCV87961.1"/>
    </source>
</evidence>
<name>A0A368TTN5_9GAMM</name>
<proteinExistence type="inferred from homology"/>
<keyword evidence="2" id="KW-0479">Metal-binding</keyword>
<protein>
    <submittedName>
        <fullName evidence="5">GFA family protein</fullName>
    </submittedName>
</protein>
<dbReference type="Pfam" id="PF04828">
    <property type="entry name" value="GFA"/>
    <property type="match status" value="1"/>
</dbReference>
<dbReference type="InterPro" id="IPR006913">
    <property type="entry name" value="CENP-V/GFA"/>
</dbReference>